<reference evidence="1" key="1">
    <citation type="journal article" date="2020" name="mSystems">
        <title>Genome- and Community-Level Interaction Insights into Carbon Utilization and Element Cycling Functions of Hydrothermarchaeota in Hydrothermal Sediment.</title>
        <authorList>
            <person name="Zhou Z."/>
            <person name="Liu Y."/>
            <person name="Xu W."/>
            <person name="Pan J."/>
            <person name="Luo Z.H."/>
            <person name="Li M."/>
        </authorList>
    </citation>
    <scope>NUCLEOTIDE SEQUENCE [LARGE SCALE GENOMIC DNA]</scope>
    <source>
        <strain evidence="1">SpSt-8</strain>
    </source>
</reference>
<accession>A0A7C3SNY6</accession>
<sequence>MEDLLKQLSVVLNAIETGIREKRFPETIRLYVQQLDRRIREFLTAVEVSIQENTIQTPISPSSRSALYNLRKAYYATLSRLVKEAKVDRNRSLEEWKRAVSRIIEEYDRRGLSETPSKIILSYEIREEGGTRYIALREARIFYFELEGILKVDVSPSELSAQPSQPT</sequence>
<proteinExistence type="predicted"/>
<protein>
    <submittedName>
        <fullName evidence="1">Uncharacterized protein</fullName>
    </submittedName>
</protein>
<gene>
    <name evidence="1" type="ORF">ENV88_04540</name>
</gene>
<dbReference type="AlphaFoldDB" id="A0A7C3SNY6"/>
<dbReference type="EMBL" id="DTIB01000091">
    <property type="protein sequence ID" value="HGB25297.1"/>
    <property type="molecule type" value="Genomic_DNA"/>
</dbReference>
<comment type="caution">
    <text evidence="1">The sequence shown here is derived from an EMBL/GenBank/DDBJ whole genome shotgun (WGS) entry which is preliminary data.</text>
</comment>
<evidence type="ECO:0000313" key="1">
    <source>
        <dbReference type="EMBL" id="HGB25297.1"/>
    </source>
</evidence>
<name>A0A7C3SNY6_THEPE</name>
<organism evidence="1">
    <name type="scientific">Thermofilum pendens</name>
    <dbReference type="NCBI Taxonomy" id="2269"/>
    <lineage>
        <taxon>Archaea</taxon>
        <taxon>Thermoproteota</taxon>
        <taxon>Thermoprotei</taxon>
        <taxon>Thermofilales</taxon>
        <taxon>Thermofilaceae</taxon>
        <taxon>Thermofilum</taxon>
    </lineage>
</organism>